<comment type="subcellular location">
    <subcellularLocation>
        <location evidence="10">Cell outer membrane</location>
        <topology evidence="10">Multi-pass membrane protein</topology>
    </subcellularLocation>
</comment>
<accession>A0A2T1HMC3</accession>
<evidence type="ECO:0000256" key="10">
    <source>
        <dbReference type="RuleBase" id="RU364005"/>
    </source>
</evidence>
<evidence type="ECO:0000256" key="3">
    <source>
        <dbReference type="ARBA" id="ARBA00022452"/>
    </source>
</evidence>
<evidence type="ECO:0000256" key="1">
    <source>
        <dbReference type="ARBA" id="ARBA00009521"/>
    </source>
</evidence>
<proteinExistence type="inferred from homology"/>
<evidence type="ECO:0000313" key="12">
    <source>
        <dbReference type="Proteomes" id="UP000239772"/>
    </source>
</evidence>
<sequence length="398" mass="42777">MRLRGLAVLLAFVACSTAPAAVRAEPHARPPAVAACSDFGRSFFQPPGVDACVKLGARLRFDVGYEPRLVRSDAAYASSTRATLGLDARTPTQAGLISTTLRLTFERAPGSEWAGRVPDLEYAAIEWAGFTAGRATSFFDRPFSMGSATLMGGGVNGRGTDRGSVNLLAYEFAPLPGWRAGASVEDGVERRVGVAGAWERGPRWPDLVLTLAREREWGLWRTALALHQTRPDAPGRADTWGYAVQTTYDVRVPYLADTTRVRAQTSAGVGASDYTGWGYARVGAFAPRTADVWLGPRGWAAARTWASSTALIHQWTPALRVSAFTQTGVQIAWPYGPSARIWAVGANAVWRSRAGLEAGAELAFQRARLLAPPAGAPAPQPTRDSAWLARIRLQADAW</sequence>
<dbReference type="PROSITE" id="PS51257">
    <property type="entry name" value="PROKAR_LIPOPROTEIN"/>
    <property type="match status" value="1"/>
</dbReference>
<evidence type="ECO:0000256" key="2">
    <source>
        <dbReference type="ARBA" id="ARBA00022448"/>
    </source>
</evidence>
<reference evidence="12" key="1">
    <citation type="submission" date="2018-03" db="EMBL/GenBank/DDBJ databases">
        <authorList>
            <person name="Sun L."/>
            <person name="Liu H."/>
            <person name="Chen W."/>
            <person name="Huang K."/>
            <person name="Liu W."/>
            <person name="Gao X."/>
        </authorList>
    </citation>
    <scope>NUCLEOTIDE SEQUENCE [LARGE SCALE GENOMIC DNA]</scope>
    <source>
        <strain evidence="12">SH9</strain>
    </source>
</reference>
<dbReference type="GO" id="GO:0015288">
    <property type="term" value="F:porin activity"/>
    <property type="evidence" value="ECO:0007669"/>
    <property type="project" value="UniProtKB-KW"/>
</dbReference>
<evidence type="ECO:0000256" key="6">
    <source>
        <dbReference type="ARBA" id="ARBA00023065"/>
    </source>
</evidence>
<keyword evidence="2 10" id="KW-0813">Transport</keyword>
<evidence type="ECO:0000313" key="11">
    <source>
        <dbReference type="EMBL" id="PSC02741.1"/>
    </source>
</evidence>
<feature type="signal peptide" evidence="10">
    <location>
        <begin position="1"/>
        <end position="20"/>
    </location>
</feature>
<protein>
    <recommendedName>
        <fullName evidence="10">Porin</fullName>
    </recommendedName>
</protein>
<evidence type="ECO:0000256" key="5">
    <source>
        <dbReference type="ARBA" id="ARBA00022729"/>
    </source>
</evidence>
<dbReference type="AlphaFoldDB" id="A0A2T1HMC3"/>
<keyword evidence="4 10" id="KW-0812">Transmembrane</keyword>
<dbReference type="Pfam" id="PF02530">
    <property type="entry name" value="Porin_2"/>
    <property type="match status" value="1"/>
</dbReference>
<keyword evidence="9 10" id="KW-0998">Cell outer membrane</keyword>
<comment type="domain">
    <text evidence="10">Consists of 16-stranded beta-barrel sheets, with large surface-exposed loops, that form a transmembrane pore at the center of each barrel. The pore is partially ocluded by a peptide loop that folds into the pore lumen.</text>
</comment>
<gene>
    <name evidence="11" type="ORF">SLNSH_22425</name>
</gene>
<keyword evidence="3 10" id="KW-1134">Transmembrane beta strand</keyword>
<evidence type="ECO:0000256" key="8">
    <source>
        <dbReference type="ARBA" id="ARBA00023136"/>
    </source>
</evidence>
<name>A0A2T1HMC3_9HYPH</name>
<keyword evidence="6 10" id="KW-0406">Ion transport</keyword>
<dbReference type="GO" id="GO:0046930">
    <property type="term" value="C:pore complex"/>
    <property type="evidence" value="ECO:0007669"/>
    <property type="project" value="UniProtKB-KW"/>
</dbReference>
<dbReference type="GO" id="GO:0009279">
    <property type="term" value="C:cell outer membrane"/>
    <property type="evidence" value="ECO:0007669"/>
    <property type="project" value="UniProtKB-SubCell"/>
</dbReference>
<dbReference type="SUPFAM" id="SSF56935">
    <property type="entry name" value="Porins"/>
    <property type="match status" value="1"/>
</dbReference>
<dbReference type="InterPro" id="IPR003684">
    <property type="entry name" value="Porin_alphabac"/>
</dbReference>
<evidence type="ECO:0000256" key="7">
    <source>
        <dbReference type="ARBA" id="ARBA00023114"/>
    </source>
</evidence>
<organism evidence="11 12">
    <name type="scientific">Alsobacter soli</name>
    <dbReference type="NCBI Taxonomy" id="2109933"/>
    <lineage>
        <taxon>Bacteria</taxon>
        <taxon>Pseudomonadati</taxon>
        <taxon>Pseudomonadota</taxon>
        <taxon>Alphaproteobacteria</taxon>
        <taxon>Hyphomicrobiales</taxon>
        <taxon>Alsobacteraceae</taxon>
        <taxon>Alsobacter</taxon>
    </lineage>
</organism>
<keyword evidence="7 10" id="KW-0626">Porin</keyword>
<keyword evidence="8 10" id="KW-0472">Membrane</keyword>
<keyword evidence="5 10" id="KW-0732">Signal</keyword>
<evidence type="ECO:0000256" key="9">
    <source>
        <dbReference type="ARBA" id="ARBA00023237"/>
    </source>
</evidence>
<evidence type="ECO:0000256" key="4">
    <source>
        <dbReference type="ARBA" id="ARBA00022692"/>
    </source>
</evidence>
<dbReference type="Proteomes" id="UP000239772">
    <property type="component" value="Unassembled WGS sequence"/>
</dbReference>
<dbReference type="GO" id="GO:0006811">
    <property type="term" value="P:monoatomic ion transport"/>
    <property type="evidence" value="ECO:0007669"/>
    <property type="project" value="UniProtKB-KW"/>
</dbReference>
<comment type="similarity">
    <text evidence="1 10">Belongs to the alphaproteobacteria porin family.</text>
</comment>
<comment type="caution">
    <text evidence="11">The sequence shown here is derived from an EMBL/GenBank/DDBJ whole genome shotgun (WGS) entry which is preliminary data.</text>
</comment>
<feature type="chain" id="PRO_5015375564" description="Porin" evidence="10">
    <location>
        <begin position="21"/>
        <end position="398"/>
    </location>
</feature>
<keyword evidence="12" id="KW-1185">Reference proteome</keyword>
<dbReference type="EMBL" id="PVZS01000039">
    <property type="protein sequence ID" value="PSC02741.1"/>
    <property type="molecule type" value="Genomic_DNA"/>
</dbReference>
<dbReference type="RefSeq" id="WP_106340190.1">
    <property type="nucleotide sequence ID" value="NZ_PVZS01000039.1"/>
</dbReference>
<comment type="function">
    <text evidence="10">Forms passive diffusion pores that allow small molecular weight hydrophilic materials across the outer membrane.</text>
</comment>